<protein>
    <submittedName>
        <fullName evidence="2">Uncharacterized protein</fullName>
    </submittedName>
</protein>
<keyword evidence="4" id="KW-1185">Reference proteome</keyword>
<dbReference type="Proteomes" id="UP000474718">
    <property type="component" value="Unassembled WGS sequence"/>
</dbReference>
<dbReference type="EMBL" id="WWVX01000005">
    <property type="protein sequence ID" value="MZL69689.1"/>
    <property type="molecule type" value="Genomic_DNA"/>
</dbReference>
<gene>
    <name evidence="1" type="ORF">GT747_07970</name>
    <name evidence="2" type="ORF">SAMN05444424_2624</name>
</gene>
<evidence type="ECO:0000313" key="1">
    <source>
        <dbReference type="EMBL" id="MZL69689.1"/>
    </source>
</evidence>
<evidence type="ECO:0000313" key="3">
    <source>
        <dbReference type="Proteomes" id="UP000184089"/>
    </source>
</evidence>
<proteinExistence type="predicted"/>
<dbReference type="Proteomes" id="UP000184089">
    <property type="component" value="Unassembled WGS sequence"/>
</dbReference>
<reference evidence="3" key="1">
    <citation type="submission" date="2016-11" db="EMBL/GenBank/DDBJ databases">
        <authorList>
            <person name="Jaros S."/>
            <person name="Januszkiewicz K."/>
            <person name="Wedrychowicz H."/>
        </authorList>
    </citation>
    <scope>NUCLEOTIDE SEQUENCE [LARGE SCALE GENOMIC DNA]</scope>
    <source>
        <strain evidence="3">DSM 4029</strain>
    </source>
</reference>
<reference evidence="2" key="2">
    <citation type="submission" date="2016-11" db="EMBL/GenBank/DDBJ databases">
        <authorList>
            <person name="Varghese N."/>
            <person name="Submissions S."/>
        </authorList>
    </citation>
    <scope>NUCLEOTIDE SEQUENCE</scope>
    <source>
        <strain evidence="2">DSM 4029</strain>
    </source>
</reference>
<dbReference type="RefSeq" id="WP_021661130.1">
    <property type="nucleotide sequence ID" value="NZ_FQVY01000004.1"/>
</dbReference>
<accession>A0AAQ1MFA3</accession>
<reference evidence="1 4" key="3">
    <citation type="journal article" date="2019" name="Nat. Med.">
        <title>A library of human gut bacterial isolates paired with longitudinal multiomics data enables mechanistic microbiome research.</title>
        <authorList>
            <person name="Poyet M."/>
            <person name="Groussin M."/>
            <person name="Gibbons S.M."/>
            <person name="Avila-Pacheco J."/>
            <person name="Jiang X."/>
            <person name="Kearney S.M."/>
            <person name="Perrotta A.R."/>
            <person name="Berdy B."/>
            <person name="Zhao S."/>
            <person name="Lieberman T.D."/>
            <person name="Swanson P.K."/>
            <person name="Smith M."/>
            <person name="Roesemann S."/>
            <person name="Alexander J.E."/>
            <person name="Rich S.A."/>
            <person name="Livny J."/>
            <person name="Vlamakis H."/>
            <person name="Clish C."/>
            <person name="Bullock K."/>
            <person name="Deik A."/>
            <person name="Scott J."/>
            <person name="Pierce K.A."/>
            <person name="Xavier R.J."/>
            <person name="Alm E.J."/>
        </authorList>
    </citation>
    <scope>NUCLEOTIDE SEQUENCE [LARGE SCALE GENOMIC DNA]</scope>
    <source>
        <strain evidence="1 4">BIOML-A2</strain>
    </source>
</reference>
<dbReference type="AlphaFoldDB" id="A0AAQ1MFA3"/>
<name>A0AAQ1MFA3_9FIRM</name>
<evidence type="ECO:0000313" key="4">
    <source>
        <dbReference type="Proteomes" id="UP000474718"/>
    </source>
</evidence>
<sequence length="111" mass="13174">MGKPLDTYRYLRKRLRELGIDLPYFAELMGFSVQQTVYDRLSGRTPWKIREIYQVMDIIKEPYERIPVVFPPDGVEYKQRGRPKRERQKSPKELLIEALGLMEAEERKGTA</sequence>
<comment type="caution">
    <text evidence="2">The sequence shown here is derived from an EMBL/GenBank/DDBJ whole genome shotgun (WGS) entry which is preliminary data.</text>
</comment>
<organism evidence="2 3">
    <name type="scientific">Bittarella massiliensis</name>
    <name type="common">ex Durand et al. 2017</name>
    <dbReference type="NCBI Taxonomy" id="1720313"/>
    <lineage>
        <taxon>Bacteria</taxon>
        <taxon>Bacillati</taxon>
        <taxon>Bacillota</taxon>
        <taxon>Clostridia</taxon>
        <taxon>Eubacteriales</taxon>
        <taxon>Oscillospiraceae</taxon>
        <taxon>Bittarella (ex Durand et al. 2017)</taxon>
    </lineage>
</organism>
<evidence type="ECO:0000313" key="2">
    <source>
        <dbReference type="EMBL" id="SHG51488.1"/>
    </source>
</evidence>
<dbReference type="EMBL" id="FQVY01000004">
    <property type="protein sequence ID" value="SHG51488.1"/>
    <property type="molecule type" value="Genomic_DNA"/>
</dbReference>